<dbReference type="InterPro" id="IPR004701">
    <property type="entry name" value="PTS_EIIA_man-typ"/>
</dbReference>
<feature type="compositionally biased region" description="Basic and acidic residues" evidence="2">
    <location>
        <begin position="1"/>
        <end position="14"/>
    </location>
</feature>
<dbReference type="InterPro" id="IPR051471">
    <property type="entry name" value="Bacterial_PTS_sugar_comp"/>
</dbReference>
<evidence type="ECO:0000259" key="3">
    <source>
        <dbReference type="PROSITE" id="PS51096"/>
    </source>
</evidence>
<feature type="domain" description="PTS EIIA type-4" evidence="3">
    <location>
        <begin position="56"/>
        <end position="125"/>
    </location>
</feature>
<dbReference type="PANTHER" id="PTHR33799">
    <property type="entry name" value="PTS PERMEASE-RELATED-RELATED"/>
    <property type="match status" value="1"/>
</dbReference>
<dbReference type="SUPFAM" id="SSF53062">
    <property type="entry name" value="PTS system fructose IIA component-like"/>
    <property type="match status" value="1"/>
</dbReference>
<name>A0A9D5JZI8_9BACT</name>
<dbReference type="PROSITE" id="PS51096">
    <property type="entry name" value="PTS_EIIA_TYPE_4"/>
    <property type="match status" value="1"/>
</dbReference>
<gene>
    <name evidence="4" type="ORF">GF339_18985</name>
</gene>
<dbReference type="Gene3D" id="3.40.50.510">
    <property type="entry name" value="Phosphotransferase system, mannose-type IIA component"/>
    <property type="match status" value="1"/>
</dbReference>
<accession>A0A9D5JZI8</accession>
<evidence type="ECO:0000313" key="5">
    <source>
        <dbReference type="Proteomes" id="UP000649604"/>
    </source>
</evidence>
<reference evidence="4" key="1">
    <citation type="submission" date="2019-11" db="EMBL/GenBank/DDBJ databases">
        <title>Microbial mats filling the niche in hypersaline microbial mats.</title>
        <authorList>
            <person name="Wong H.L."/>
            <person name="Macleod F.I."/>
            <person name="White R.A. III"/>
            <person name="Burns B.P."/>
        </authorList>
    </citation>
    <scope>NUCLEOTIDE SEQUENCE</scope>
    <source>
        <strain evidence="4">Rbin_158</strain>
    </source>
</reference>
<organism evidence="4 5">
    <name type="scientific">candidate division KSB3 bacterium</name>
    <dbReference type="NCBI Taxonomy" id="2044937"/>
    <lineage>
        <taxon>Bacteria</taxon>
        <taxon>candidate division KSB3</taxon>
    </lineage>
</organism>
<dbReference type="PANTHER" id="PTHR33799:SF1">
    <property type="entry name" value="PTS SYSTEM MANNOSE-SPECIFIC EIIAB COMPONENT-RELATED"/>
    <property type="match status" value="1"/>
</dbReference>
<proteinExistence type="predicted"/>
<evidence type="ECO:0000256" key="2">
    <source>
        <dbReference type="SAM" id="MobiDB-lite"/>
    </source>
</evidence>
<dbReference type="Pfam" id="PF03610">
    <property type="entry name" value="EIIA-man"/>
    <property type="match status" value="1"/>
</dbReference>
<protein>
    <recommendedName>
        <fullName evidence="3">PTS EIIA type-4 domain-containing protein</fullName>
    </recommendedName>
</protein>
<dbReference type="InterPro" id="IPR036662">
    <property type="entry name" value="PTS_EIIA_man-typ_sf"/>
</dbReference>
<dbReference type="GO" id="GO:0009401">
    <property type="term" value="P:phosphoenolpyruvate-dependent sugar phosphotransferase system"/>
    <property type="evidence" value="ECO:0007669"/>
    <property type="project" value="InterPro"/>
</dbReference>
<dbReference type="GO" id="GO:0016020">
    <property type="term" value="C:membrane"/>
    <property type="evidence" value="ECO:0007669"/>
    <property type="project" value="InterPro"/>
</dbReference>
<keyword evidence="1" id="KW-0808">Transferase</keyword>
<dbReference type="Proteomes" id="UP000649604">
    <property type="component" value="Unassembled WGS sequence"/>
</dbReference>
<comment type="caution">
    <text evidence="4">The sequence shown here is derived from an EMBL/GenBank/DDBJ whole genome shotgun (WGS) entry which is preliminary data.</text>
</comment>
<dbReference type="GO" id="GO:0016740">
    <property type="term" value="F:transferase activity"/>
    <property type="evidence" value="ECO:0007669"/>
    <property type="project" value="UniProtKB-KW"/>
</dbReference>
<evidence type="ECO:0000313" key="4">
    <source>
        <dbReference type="EMBL" id="MBD3326677.1"/>
    </source>
</evidence>
<sequence>MPNIKQEEKSDRTPSRTTAYPRTTAPEAPANRRRPAVETEAPPAASGLVICARSRMIGGVIVSHGQLGEAMINTVEMIVGHVENLIAVSIDVMTEVESSREQIKHAIKTVNHGAGVIIFTDMFGG</sequence>
<feature type="region of interest" description="Disordered" evidence="2">
    <location>
        <begin position="1"/>
        <end position="44"/>
    </location>
</feature>
<dbReference type="AlphaFoldDB" id="A0A9D5JZI8"/>
<feature type="non-terminal residue" evidence="4">
    <location>
        <position position="125"/>
    </location>
</feature>
<evidence type="ECO:0000256" key="1">
    <source>
        <dbReference type="ARBA" id="ARBA00022679"/>
    </source>
</evidence>
<dbReference type="EMBL" id="WJJP01000616">
    <property type="protein sequence ID" value="MBD3326677.1"/>
    <property type="molecule type" value="Genomic_DNA"/>
</dbReference>